<evidence type="ECO:0000256" key="5">
    <source>
        <dbReference type="SAM" id="SignalP"/>
    </source>
</evidence>
<evidence type="ECO:0000256" key="4">
    <source>
        <dbReference type="SAM" id="Phobius"/>
    </source>
</evidence>
<dbReference type="PROSITE" id="PS51778">
    <property type="entry name" value="VAST"/>
    <property type="match status" value="1"/>
</dbReference>
<gene>
    <name evidence="7" type="ORF">RJ639_004701</name>
</gene>
<feature type="region of interest" description="Disordered" evidence="3">
    <location>
        <begin position="216"/>
        <end position="239"/>
    </location>
</feature>
<dbReference type="InterPro" id="IPR031968">
    <property type="entry name" value="VASt"/>
</dbReference>
<evidence type="ECO:0000256" key="1">
    <source>
        <dbReference type="ARBA" id="ARBA00004370"/>
    </source>
</evidence>
<dbReference type="GO" id="GO:0043069">
    <property type="term" value="P:negative regulation of programmed cell death"/>
    <property type="evidence" value="ECO:0007669"/>
    <property type="project" value="TreeGrafter"/>
</dbReference>
<feature type="transmembrane region" description="Helical" evidence="4">
    <location>
        <begin position="280"/>
        <end position="302"/>
    </location>
</feature>
<evidence type="ECO:0000313" key="7">
    <source>
        <dbReference type="EMBL" id="KAK3018402.1"/>
    </source>
</evidence>
<proteinExistence type="predicted"/>
<comment type="caution">
    <text evidence="7">The sequence shown here is derived from an EMBL/GenBank/DDBJ whole genome shotgun (WGS) entry which is preliminary data.</text>
</comment>
<dbReference type="Proteomes" id="UP001188597">
    <property type="component" value="Unassembled WGS sequence"/>
</dbReference>
<keyword evidence="5" id="KW-0732">Signal</keyword>
<evidence type="ECO:0000256" key="2">
    <source>
        <dbReference type="ARBA" id="ARBA00023136"/>
    </source>
</evidence>
<keyword evidence="8" id="KW-1185">Reference proteome</keyword>
<dbReference type="PANTHER" id="PTHR47666:SF1">
    <property type="entry name" value="PROTEIN VASCULAR ASSOCIATED DEATH 1, CHLOROPLASTIC"/>
    <property type="match status" value="1"/>
</dbReference>
<accession>A0AA88W0I0</accession>
<organism evidence="7 8">
    <name type="scientific">Escallonia herrerae</name>
    <dbReference type="NCBI Taxonomy" id="1293975"/>
    <lineage>
        <taxon>Eukaryota</taxon>
        <taxon>Viridiplantae</taxon>
        <taxon>Streptophyta</taxon>
        <taxon>Embryophyta</taxon>
        <taxon>Tracheophyta</taxon>
        <taxon>Spermatophyta</taxon>
        <taxon>Magnoliopsida</taxon>
        <taxon>eudicotyledons</taxon>
        <taxon>Gunneridae</taxon>
        <taxon>Pentapetalae</taxon>
        <taxon>asterids</taxon>
        <taxon>campanulids</taxon>
        <taxon>Escalloniales</taxon>
        <taxon>Escalloniaceae</taxon>
        <taxon>Escallonia</taxon>
    </lineage>
</organism>
<dbReference type="GO" id="GO:0016020">
    <property type="term" value="C:membrane"/>
    <property type="evidence" value="ECO:0007669"/>
    <property type="project" value="UniProtKB-SubCell"/>
</dbReference>
<feature type="chain" id="PRO_5041705889" description="VASt domain-containing protein" evidence="5">
    <location>
        <begin position="22"/>
        <end position="376"/>
    </location>
</feature>
<evidence type="ECO:0000313" key="8">
    <source>
        <dbReference type="Proteomes" id="UP001188597"/>
    </source>
</evidence>
<feature type="signal peptide" evidence="5">
    <location>
        <begin position="1"/>
        <end position="21"/>
    </location>
</feature>
<keyword evidence="4" id="KW-1133">Transmembrane helix</keyword>
<sequence>MWHGFVISWAVGSFCAGTAQALLDKLKVVEFFSLFFSDDSIDFHELFHRKCGDKDFKCTSWYAHDKFGHARDVSFQHPIKLYFGARFGSCQEIQKYRVYRSSHLVVDTSQVISDVPYGDYFCVEGLWDVKQDGDESTECCVLRVYTNVAFSKKTMWKGKIVQSTVEECRDAYAIWIDLAHEFLKQKDLEKQEEAGSHEANLVANTQAIPERQENFGEQPEISKEQRDPAMPGLLPDSNDVDQPRVPLRRSISSATSVASLLRDSLVKFCLSLKSGSQVPAFALAVVAIIFLLMQISIIMLLARPQQIHVVPQAHCVSIPGGEGERGSETMLFLDKQISHLKEEMLIVETLLGKMQHEHSLLKRQLNDLVLLREQHR</sequence>
<dbReference type="AlphaFoldDB" id="A0AA88W0I0"/>
<feature type="domain" description="VASt" evidence="6">
    <location>
        <begin position="13"/>
        <end position="187"/>
    </location>
</feature>
<comment type="subcellular location">
    <subcellularLocation>
        <location evidence="1">Membrane</location>
    </subcellularLocation>
</comment>
<evidence type="ECO:0000256" key="3">
    <source>
        <dbReference type="SAM" id="MobiDB-lite"/>
    </source>
</evidence>
<dbReference type="PANTHER" id="PTHR47666">
    <property type="entry name" value="PROTEIN VASCULAR ASSOCIATED DEATH 1, CHLOROPLASTIC"/>
    <property type="match status" value="1"/>
</dbReference>
<protein>
    <recommendedName>
        <fullName evidence="6">VASt domain-containing protein</fullName>
    </recommendedName>
</protein>
<reference evidence="7" key="1">
    <citation type="submission" date="2022-12" db="EMBL/GenBank/DDBJ databases">
        <title>Draft genome assemblies for two species of Escallonia (Escalloniales).</title>
        <authorList>
            <person name="Chanderbali A."/>
            <person name="Dervinis C."/>
            <person name="Anghel I."/>
            <person name="Soltis D."/>
            <person name="Soltis P."/>
            <person name="Zapata F."/>
        </authorList>
    </citation>
    <scope>NUCLEOTIDE SEQUENCE</scope>
    <source>
        <strain evidence="7">UCBG64.0493</strain>
        <tissue evidence="7">Leaf</tissue>
    </source>
</reference>
<dbReference type="EMBL" id="JAVXUP010000938">
    <property type="protein sequence ID" value="KAK3018402.1"/>
    <property type="molecule type" value="Genomic_DNA"/>
</dbReference>
<keyword evidence="2 4" id="KW-0472">Membrane</keyword>
<keyword evidence="4" id="KW-0812">Transmembrane</keyword>
<dbReference type="Pfam" id="PF16016">
    <property type="entry name" value="VASt"/>
    <property type="match status" value="1"/>
</dbReference>
<name>A0AA88W0I0_9ASTE</name>
<feature type="compositionally biased region" description="Basic and acidic residues" evidence="3">
    <location>
        <begin position="216"/>
        <end position="227"/>
    </location>
</feature>
<evidence type="ECO:0000259" key="6">
    <source>
        <dbReference type="PROSITE" id="PS51778"/>
    </source>
</evidence>